<dbReference type="Proteomes" id="UP000606922">
    <property type="component" value="Unassembled WGS sequence"/>
</dbReference>
<accession>A0A916SBU7</accession>
<keyword evidence="3" id="KW-1185">Reference proteome</keyword>
<sequence>MTLVGNTPADTRSTDTRSTAAAFSTPAKTPRVSTARPRTRDGLARPKTGEVRVRIGALGLSSLGIQAAGLVSAVGPDAGGFAAGDRVSYRTAMPVGESSPYATGGLSTVVPERELIGFPKDVALEAAAAYLPLGLVARTVVKQLHSVGRGNRVVIDDDTTGASAFVAAWVLDLGAEVVGAGDRADVVITADDFAAARRWRYANGLAQIAAADVFNEVRRGIFDHIPVTTYPIADAERARTELVQRVAASPIVLLPAAA</sequence>
<feature type="compositionally biased region" description="Basic and acidic residues" evidence="1">
    <location>
        <begin position="38"/>
        <end position="47"/>
    </location>
</feature>
<evidence type="ECO:0000313" key="2">
    <source>
        <dbReference type="EMBL" id="GGA92911.1"/>
    </source>
</evidence>
<dbReference type="AlphaFoldDB" id="A0A916SBU7"/>
<dbReference type="RefSeq" id="WP_188509068.1">
    <property type="nucleotide sequence ID" value="NZ_BMGB01000001.1"/>
</dbReference>
<dbReference type="EMBL" id="BMGB01000001">
    <property type="protein sequence ID" value="GGA92911.1"/>
    <property type="molecule type" value="Genomic_DNA"/>
</dbReference>
<proteinExistence type="predicted"/>
<evidence type="ECO:0000256" key="1">
    <source>
        <dbReference type="SAM" id="MobiDB-lite"/>
    </source>
</evidence>
<evidence type="ECO:0000313" key="3">
    <source>
        <dbReference type="Proteomes" id="UP000606922"/>
    </source>
</evidence>
<dbReference type="SUPFAM" id="SSF50129">
    <property type="entry name" value="GroES-like"/>
    <property type="match status" value="1"/>
</dbReference>
<feature type="region of interest" description="Disordered" evidence="1">
    <location>
        <begin position="1"/>
        <end position="47"/>
    </location>
</feature>
<dbReference type="InterPro" id="IPR011032">
    <property type="entry name" value="GroES-like_sf"/>
</dbReference>
<dbReference type="Gene3D" id="3.90.180.10">
    <property type="entry name" value="Medium-chain alcohol dehydrogenases, catalytic domain"/>
    <property type="match status" value="1"/>
</dbReference>
<gene>
    <name evidence="2" type="ORF">GCM10010979_04340</name>
</gene>
<name>A0A916SBU7_9MICO</name>
<organism evidence="2 3">
    <name type="scientific">Conyzicola nivalis</name>
    <dbReference type="NCBI Taxonomy" id="1477021"/>
    <lineage>
        <taxon>Bacteria</taxon>
        <taxon>Bacillati</taxon>
        <taxon>Actinomycetota</taxon>
        <taxon>Actinomycetes</taxon>
        <taxon>Micrococcales</taxon>
        <taxon>Microbacteriaceae</taxon>
        <taxon>Conyzicola</taxon>
    </lineage>
</organism>
<comment type="caution">
    <text evidence="2">The sequence shown here is derived from an EMBL/GenBank/DDBJ whole genome shotgun (WGS) entry which is preliminary data.</text>
</comment>
<reference evidence="2" key="1">
    <citation type="journal article" date="2014" name="Int. J. Syst. Evol. Microbiol.">
        <title>Complete genome sequence of Corynebacterium casei LMG S-19264T (=DSM 44701T), isolated from a smear-ripened cheese.</title>
        <authorList>
            <consortium name="US DOE Joint Genome Institute (JGI-PGF)"/>
            <person name="Walter F."/>
            <person name="Albersmeier A."/>
            <person name="Kalinowski J."/>
            <person name="Ruckert C."/>
        </authorList>
    </citation>
    <scope>NUCLEOTIDE SEQUENCE</scope>
    <source>
        <strain evidence="2">CGMCC 1.12813</strain>
    </source>
</reference>
<reference evidence="2" key="2">
    <citation type="submission" date="2020-09" db="EMBL/GenBank/DDBJ databases">
        <authorList>
            <person name="Sun Q."/>
            <person name="Zhou Y."/>
        </authorList>
    </citation>
    <scope>NUCLEOTIDE SEQUENCE</scope>
    <source>
        <strain evidence="2">CGMCC 1.12813</strain>
    </source>
</reference>
<protein>
    <submittedName>
        <fullName evidence="2">Uncharacterized protein</fullName>
    </submittedName>
</protein>